<reference evidence="2" key="1">
    <citation type="journal article" date="1984" name="EMBO J.">
        <title>Sequence analysis of the insertion element ISH1.8 and of associated structural changes in the genome of phage PhiH of the archaebacterium Halobacterium halobium.</title>
        <authorList>
            <person name="Schnabel H."/>
            <person name="Palm P."/>
            <person name="Dick K."/>
            <person name="Grampp B."/>
        </authorList>
    </citation>
    <scope>NUCLEOTIDE SEQUENCE</scope>
</reference>
<proteinExistence type="predicted"/>
<organismHost>
    <name type="scientific">Halobacterium salinarum</name>
    <name type="common">Halobacterium halobium</name>
    <dbReference type="NCBI Taxonomy" id="2242"/>
</organismHost>
<organism evidence="2">
    <name type="scientific">Halobacterium phage phiH</name>
    <name type="common">Bacteriophage phi-H</name>
    <dbReference type="NCBI Taxonomy" id="169684"/>
    <lineage>
        <taxon>Viruses</taxon>
        <taxon>Duplodnaviria</taxon>
        <taxon>Heunggongvirae</taxon>
        <taxon>Uroviricota</taxon>
        <taxon>Caudoviricetes</taxon>
        <taxon>Vertoviridae</taxon>
        <taxon>Myohalovirus</taxon>
        <taxon>Myohalovirus spontanei</taxon>
        <taxon>Myohalovirus phiH</taxon>
    </lineage>
</organism>
<accession>Q38468</accession>
<dbReference type="EMBL" id="X00805">
    <property type="protein sequence ID" value="CAA25389.1"/>
    <property type="molecule type" value="Genomic_DNA"/>
</dbReference>
<feature type="region of interest" description="Disordered" evidence="1">
    <location>
        <begin position="176"/>
        <end position="195"/>
    </location>
</feature>
<feature type="compositionally biased region" description="Polar residues" evidence="1">
    <location>
        <begin position="186"/>
        <end position="195"/>
    </location>
</feature>
<dbReference type="PIR" id="S28739">
    <property type="entry name" value="S28739"/>
</dbReference>
<evidence type="ECO:0000256" key="1">
    <source>
        <dbReference type="SAM" id="MobiDB-lite"/>
    </source>
</evidence>
<name>Q38468_BPPHH</name>
<sequence>MAVSDVDRRVDVCVVLRYPTLVVLTPELIAVPIPDVAALVARLARVLRANVFDRDASLSCFVLDTLLQASERPCVEASVHPFAVVEVFADVREVFQNDHRLLESAGVLDCLPRRLFDDVCECVLVVVESLVNPPLGGVTLLQSLQRCEHLFAEVTSAAAVDEQWVSRSALLAHSPRAGASPISKPTGVTSSSVGS</sequence>
<evidence type="ECO:0000313" key="2">
    <source>
        <dbReference type="EMBL" id="CAA25389.1"/>
    </source>
</evidence>
<protein>
    <submittedName>
        <fullName evidence="2">URF 2</fullName>
    </submittedName>
</protein>